<dbReference type="Pfam" id="PF01546">
    <property type="entry name" value="Peptidase_M20"/>
    <property type="match status" value="1"/>
</dbReference>
<dbReference type="Gene3D" id="3.30.70.360">
    <property type="match status" value="1"/>
</dbReference>
<accession>A0A7G6E818</accession>
<dbReference type="GO" id="GO:0019877">
    <property type="term" value="P:diaminopimelate biosynthetic process"/>
    <property type="evidence" value="ECO:0007669"/>
    <property type="project" value="UniProtKB-ARBA"/>
</dbReference>
<keyword evidence="2" id="KW-0479">Metal-binding</keyword>
<keyword evidence="1 4" id="KW-0378">Hydrolase</keyword>
<keyword evidence="2" id="KW-0464">Manganese</keyword>
<feature type="binding site" evidence="2">
    <location>
        <position position="144"/>
    </location>
    <ligand>
        <name>Mn(2+)</name>
        <dbReference type="ChEBI" id="CHEBI:29035"/>
        <label>2</label>
    </ligand>
</feature>
<feature type="binding site" evidence="2">
    <location>
        <position position="120"/>
    </location>
    <ligand>
        <name>Mn(2+)</name>
        <dbReference type="ChEBI" id="CHEBI:29035"/>
        <label>2</label>
    </ligand>
</feature>
<dbReference type="SUPFAM" id="SSF55031">
    <property type="entry name" value="Bacterial exopeptidase dimerisation domain"/>
    <property type="match status" value="1"/>
</dbReference>
<dbReference type="PANTHER" id="PTHR11014:SF63">
    <property type="entry name" value="METALLOPEPTIDASE, PUTATIVE (AFU_ORTHOLOGUE AFUA_6G09600)-RELATED"/>
    <property type="match status" value="1"/>
</dbReference>
<dbReference type="OrthoDB" id="9776731at2"/>
<dbReference type="PANTHER" id="PTHR11014">
    <property type="entry name" value="PEPTIDASE M20 FAMILY MEMBER"/>
    <property type="match status" value="1"/>
</dbReference>
<dbReference type="EMBL" id="CP045798">
    <property type="protein sequence ID" value="QNB48222.1"/>
    <property type="molecule type" value="Genomic_DNA"/>
</dbReference>
<feature type="binding site" evidence="2">
    <location>
        <position position="343"/>
    </location>
    <ligand>
        <name>Mn(2+)</name>
        <dbReference type="ChEBI" id="CHEBI:29035"/>
        <label>2</label>
    </ligand>
</feature>
<dbReference type="CDD" id="cd08019">
    <property type="entry name" value="M20_Acy1-like"/>
    <property type="match status" value="1"/>
</dbReference>
<feature type="domain" description="Peptidase M20 dimerisation" evidence="3">
    <location>
        <begin position="168"/>
        <end position="264"/>
    </location>
</feature>
<dbReference type="InterPro" id="IPR017439">
    <property type="entry name" value="Amidohydrolase"/>
</dbReference>
<proteinExistence type="predicted"/>
<evidence type="ECO:0000259" key="3">
    <source>
        <dbReference type="Pfam" id="PF07687"/>
    </source>
</evidence>
<evidence type="ECO:0000256" key="2">
    <source>
        <dbReference type="PIRSR" id="PIRSR005962-1"/>
    </source>
</evidence>
<name>A0A7G6E818_THEFR</name>
<keyword evidence="5" id="KW-1185">Reference proteome</keyword>
<evidence type="ECO:0000313" key="4">
    <source>
        <dbReference type="EMBL" id="QNB48222.1"/>
    </source>
</evidence>
<dbReference type="GO" id="GO:0050118">
    <property type="term" value="F:N-acetyldiaminopimelate deacetylase activity"/>
    <property type="evidence" value="ECO:0007669"/>
    <property type="project" value="UniProtKB-ARBA"/>
</dbReference>
<dbReference type="Pfam" id="PF07687">
    <property type="entry name" value="M20_dimer"/>
    <property type="match status" value="1"/>
</dbReference>
<feature type="binding site" evidence="2">
    <location>
        <position position="86"/>
    </location>
    <ligand>
        <name>Mn(2+)</name>
        <dbReference type="ChEBI" id="CHEBI:29035"/>
        <label>2</label>
    </ligand>
</feature>
<dbReference type="InterPro" id="IPR036264">
    <property type="entry name" value="Bact_exopeptidase_dim_dom"/>
</dbReference>
<sequence length="371" mass="40047">MRREFHKHPEPSLKEFRTARRVKEELEKMGIPCFSVAGTGVVGIIEGAGPGRTIALRADMDALELCEKNDIDYKSVNEGYMHGCGHDGHTAMLLGAAKILNELKSTFNGKVKLLFQPAEELAQGAQMMVAEGVMDGVDEVFGMHLWSGLQSGKVSVDPGPRLAATDLFKITVKGKGGHGSMPHQGVDAVVAASAVVMNLQSLVSREISPLESAVVSVGVFKAGTRFNVIASEAVLEGSTRCFNKEIREGFPAMIERVAKNTAASYRAEAELEYTFSTPPNINDENGSRRAAGTVEKLLGREGVVSMEKATGGEDFAFFLEKAPGVLAFLGAGNSQKQADYPHHHERFNIDEDALEIGVALYAQYAIDYLNE</sequence>
<dbReference type="NCBIfam" id="TIGR01891">
    <property type="entry name" value="amidohydrolases"/>
    <property type="match status" value="1"/>
</dbReference>
<gene>
    <name evidence="4" type="ORF">BR63_00175</name>
</gene>
<dbReference type="InterPro" id="IPR011650">
    <property type="entry name" value="Peptidase_M20_dimer"/>
</dbReference>
<dbReference type="Gene3D" id="3.40.630.10">
    <property type="entry name" value="Zn peptidases"/>
    <property type="match status" value="1"/>
</dbReference>
<dbReference type="Proteomes" id="UP000515847">
    <property type="component" value="Chromosome"/>
</dbReference>
<comment type="cofactor">
    <cofactor evidence="2">
        <name>Mn(2+)</name>
        <dbReference type="ChEBI" id="CHEBI:29035"/>
    </cofactor>
    <text evidence="2">The Mn(2+) ion enhances activity.</text>
</comment>
<dbReference type="FunFam" id="3.30.70.360:FF:000001">
    <property type="entry name" value="N-acetyldiaminopimelate deacetylase"/>
    <property type="match status" value="1"/>
</dbReference>
<dbReference type="SUPFAM" id="SSF53187">
    <property type="entry name" value="Zn-dependent exopeptidases"/>
    <property type="match status" value="1"/>
</dbReference>
<dbReference type="KEGG" id="tfr:BR63_00175"/>
<evidence type="ECO:0000313" key="5">
    <source>
        <dbReference type="Proteomes" id="UP000515847"/>
    </source>
</evidence>
<feature type="binding site" evidence="2">
    <location>
        <position position="84"/>
    </location>
    <ligand>
        <name>Mn(2+)</name>
        <dbReference type="ChEBI" id="CHEBI:29035"/>
        <label>2</label>
    </ligand>
</feature>
<evidence type="ECO:0000256" key="1">
    <source>
        <dbReference type="ARBA" id="ARBA00022801"/>
    </source>
</evidence>
<dbReference type="InterPro" id="IPR002933">
    <property type="entry name" value="Peptidase_M20"/>
</dbReference>
<dbReference type="PIRSF" id="PIRSF005962">
    <property type="entry name" value="Pept_M20D_amidohydro"/>
    <property type="match status" value="1"/>
</dbReference>
<organism evidence="4 5">
    <name type="scientific">Thermanaerosceptrum fracticalcis</name>
    <dbReference type="NCBI Taxonomy" id="1712410"/>
    <lineage>
        <taxon>Bacteria</taxon>
        <taxon>Bacillati</taxon>
        <taxon>Bacillota</taxon>
        <taxon>Clostridia</taxon>
        <taxon>Eubacteriales</taxon>
        <taxon>Peptococcaceae</taxon>
        <taxon>Thermanaerosceptrum</taxon>
    </lineage>
</organism>
<protein>
    <submittedName>
        <fullName evidence="4">Amidohydrolase</fullName>
    </submittedName>
</protein>
<dbReference type="AlphaFoldDB" id="A0A7G6E818"/>
<dbReference type="GO" id="GO:0046872">
    <property type="term" value="F:metal ion binding"/>
    <property type="evidence" value="ECO:0007669"/>
    <property type="project" value="UniProtKB-KW"/>
</dbReference>
<reference evidence="4 5" key="1">
    <citation type="journal article" date="2019" name="Front. Microbiol.">
        <title>Thermoanaerosceptrum fracticalcis gen. nov. sp. nov., a Novel Fumarate-Fermenting Microorganism From a Deep Fractured Carbonate Aquifer of the US Great Basin.</title>
        <authorList>
            <person name="Hamilton-Brehm S.D."/>
            <person name="Stewart L.E."/>
            <person name="Zavarin M."/>
            <person name="Caldwell M."/>
            <person name="Lawson P.A."/>
            <person name="Onstott T.C."/>
            <person name="Grzymski J."/>
            <person name="Neveux I."/>
            <person name="Lollar B.S."/>
            <person name="Russell C.E."/>
            <person name="Moser D.P."/>
        </authorList>
    </citation>
    <scope>NUCLEOTIDE SEQUENCE [LARGE SCALE GENOMIC DNA]</scope>
    <source>
        <strain evidence="4 5">DRI-13</strain>
    </source>
</reference>